<reference evidence="9" key="2">
    <citation type="submission" date="2021-04" db="EMBL/GenBank/DDBJ databases">
        <authorList>
            <person name="Gilroy R."/>
        </authorList>
    </citation>
    <scope>NUCLEOTIDE SEQUENCE</scope>
    <source>
        <strain evidence="9">5933</strain>
    </source>
</reference>
<dbReference type="PANTHER" id="PTHR43713">
    <property type="entry name" value="GLUTAMATE-1-SEMIALDEHYDE 2,1-AMINOMUTASE"/>
    <property type="match status" value="1"/>
</dbReference>
<name>A0A9D2TLR9_9FIRM</name>
<dbReference type="NCBIfam" id="TIGR00713">
    <property type="entry name" value="hemL"/>
    <property type="match status" value="1"/>
</dbReference>
<dbReference type="GO" id="GO:0006782">
    <property type="term" value="P:protoporphyrinogen IX biosynthetic process"/>
    <property type="evidence" value="ECO:0007669"/>
    <property type="project" value="UniProtKB-UniRule"/>
</dbReference>
<comment type="subunit">
    <text evidence="8">Homodimer.</text>
</comment>
<dbReference type="InterPro" id="IPR005814">
    <property type="entry name" value="Aminotrans_3"/>
</dbReference>
<keyword evidence="7 8" id="KW-0627">Porphyrin biosynthesis</keyword>
<dbReference type="Gene3D" id="3.90.1150.10">
    <property type="entry name" value="Aspartate Aminotransferase, domain 1"/>
    <property type="match status" value="1"/>
</dbReference>
<dbReference type="InterPro" id="IPR004639">
    <property type="entry name" value="4pyrrol_synth_GluAld_NH2Trfase"/>
</dbReference>
<protein>
    <recommendedName>
        <fullName evidence="8">Glutamate-1-semialdehyde 2,1-aminomutase</fullName>
        <shortName evidence="8">GSA</shortName>
        <ecNumber evidence="8">5.4.3.8</ecNumber>
    </recommendedName>
    <alternativeName>
        <fullName evidence="8">Glutamate-1-semialdehyde aminotransferase</fullName>
        <shortName evidence="8">GSA-AT</shortName>
    </alternativeName>
</protein>
<evidence type="ECO:0000256" key="5">
    <source>
        <dbReference type="ARBA" id="ARBA00022898"/>
    </source>
</evidence>
<dbReference type="InterPro" id="IPR015422">
    <property type="entry name" value="PyrdxlP-dep_Trfase_small"/>
</dbReference>
<evidence type="ECO:0000256" key="1">
    <source>
        <dbReference type="ARBA" id="ARBA00001579"/>
    </source>
</evidence>
<comment type="similarity">
    <text evidence="4 8">Belongs to the class-III pyridoxal-phosphate-dependent aminotransferase family. HemL subfamily.</text>
</comment>
<comment type="catalytic activity">
    <reaction evidence="1 8">
        <text>(S)-4-amino-5-oxopentanoate = 5-aminolevulinate</text>
        <dbReference type="Rhea" id="RHEA:14265"/>
        <dbReference type="ChEBI" id="CHEBI:57501"/>
        <dbReference type="ChEBI" id="CHEBI:356416"/>
        <dbReference type="EC" id="5.4.3.8"/>
    </reaction>
</comment>
<dbReference type="GO" id="GO:0008483">
    <property type="term" value="F:transaminase activity"/>
    <property type="evidence" value="ECO:0007669"/>
    <property type="project" value="InterPro"/>
</dbReference>
<evidence type="ECO:0000313" key="9">
    <source>
        <dbReference type="EMBL" id="HJC73152.1"/>
    </source>
</evidence>
<evidence type="ECO:0000256" key="2">
    <source>
        <dbReference type="ARBA" id="ARBA00001933"/>
    </source>
</evidence>
<evidence type="ECO:0000256" key="4">
    <source>
        <dbReference type="ARBA" id="ARBA00008981"/>
    </source>
</evidence>
<dbReference type="InterPro" id="IPR015421">
    <property type="entry name" value="PyrdxlP-dep_Trfase_major"/>
</dbReference>
<keyword evidence="6 8" id="KW-0413">Isomerase</keyword>
<evidence type="ECO:0000256" key="7">
    <source>
        <dbReference type="ARBA" id="ARBA00023244"/>
    </source>
</evidence>
<evidence type="ECO:0000313" key="10">
    <source>
        <dbReference type="Proteomes" id="UP000823918"/>
    </source>
</evidence>
<dbReference type="Proteomes" id="UP000823918">
    <property type="component" value="Unassembled WGS sequence"/>
</dbReference>
<dbReference type="SUPFAM" id="SSF53383">
    <property type="entry name" value="PLP-dependent transferases"/>
    <property type="match status" value="1"/>
</dbReference>
<keyword evidence="8" id="KW-0963">Cytoplasm</keyword>
<evidence type="ECO:0000256" key="8">
    <source>
        <dbReference type="HAMAP-Rule" id="MF_00375"/>
    </source>
</evidence>
<dbReference type="Pfam" id="PF00202">
    <property type="entry name" value="Aminotran_3"/>
    <property type="match status" value="1"/>
</dbReference>
<evidence type="ECO:0000256" key="6">
    <source>
        <dbReference type="ARBA" id="ARBA00023235"/>
    </source>
</evidence>
<dbReference type="PROSITE" id="PS00600">
    <property type="entry name" value="AA_TRANSFER_CLASS_3"/>
    <property type="match status" value="1"/>
</dbReference>
<reference evidence="9" key="1">
    <citation type="journal article" date="2021" name="PeerJ">
        <title>Extensive microbial diversity within the chicken gut microbiome revealed by metagenomics and culture.</title>
        <authorList>
            <person name="Gilroy R."/>
            <person name="Ravi A."/>
            <person name="Getino M."/>
            <person name="Pursley I."/>
            <person name="Horton D.L."/>
            <person name="Alikhan N.F."/>
            <person name="Baker D."/>
            <person name="Gharbi K."/>
            <person name="Hall N."/>
            <person name="Watson M."/>
            <person name="Adriaenssens E.M."/>
            <person name="Foster-Nyarko E."/>
            <person name="Jarju S."/>
            <person name="Secka A."/>
            <person name="Antonio M."/>
            <person name="Oren A."/>
            <person name="Chaudhuri R.R."/>
            <person name="La Ragione R."/>
            <person name="Hildebrand F."/>
            <person name="Pallen M.J."/>
        </authorList>
    </citation>
    <scope>NUCLEOTIDE SEQUENCE</scope>
    <source>
        <strain evidence="9">5933</strain>
    </source>
</reference>
<dbReference type="PANTHER" id="PTHR43713:SF3">
    <property type="entry name" value="GLUTAMATE-1-SEMIALDEHYDE 2,1-AMINOMUTASE 1, CHLOROPLASTIC-RELATED"/>
    <property type="match status" value="1"/>
</dbReference>
<feature type="modified residue" description="N6-(pyridoxal phosphate)lysine" evidence="8">
    <location>
        <position position="268"/>
    </location>
</feature>
<dbReference type="InterPro" id="IPR049704">
    <property type="entry name" value="Aminotrans_3_PPA_site"/>
</dbReference>
<sequence>MKQTAHSEQMFERACRVLPGGVNSPVRAFRSVGRCPVFVKSAKGSHITDIDGNDWLDYIGSWGPMILGHAHPDVLQAAQEALADGVSYGLPTQPEVEMAELMTAAYPGMEMVRMVNSGTEATMSALRAARGFTSRNKIIKFEGCYHGHSDGLLVQAGSGALTFGTPTSPGVPADVVRHTLVCRYNDLESVEQTLCANEGEVAAIIVEPVAANMGVVPPAPGFLQGLRRLCDAHGALLIFDEVITGFRLAFGGAAERFGVTPDLACFGKIIGAGMPVGAYGGRRDVMQMVSPSGPVYQAGTLSGNPLAMRTGLCQLRYLQNHPEVYTQIEARAAALEQGMKQAVEELKLGCTVTRCGSLLTLFFTPHPMELHSYDDVKQCSTEQYAAFFKALFEKGILIAPSQFEALFIGAAHTDEEIAHTAAQMREALCESVKA</sequence>
<comment type="cofactor">
    <cofactor evidence="2 8">
        <name>pyridoxal 5'-phosphate</name>
        <dbReference type="ChEBI" id="CHEBI:597326"/>
    </cofactor>
</comment>
<dbReference type="HAMAP" id="MF_00375">
    <property type="entry name" value="HemL_aminotrans_3"/>
    <property type="match status" value="1"/>
</dbReference>
<gene>
    <name evidence="8 9" type="primary">hemL</name>
    <name evidence="9" type="ORF">H9698_10240</name>
</gene>
<dbReference type="GO" id="GO:0030170">
    <property type="term" value="F:pyridoxal phosphate binding"/>
    <property type="evidence" value="ECO:0007669"/>
    <property type="project" value="InterPro"/>
</dbReference>
<dbReference type="EC" id="5.4.3.8" evidence="8"/>
<dbReference type="AlphaFoldDB" id="A0A9D2TLR9"/>
<dbReference type="GO" id="GO:0005737">
    <property type="term" value="C:cytoplasm"/>
    <property type="evidence" value="ECO:0007669"/>
    <property type="project" value="UniProtKB-SubCell"/>
</dbReference>
<evidence type="ECO:0000256" key="3">
    <source>
        <dbReference type="ARBA" id="ARBA00004819"/>
    </source>
</evidence>
<comment type="caution">
    <text evidence="9">The sequence shown here is derived from an EMBL/GenBank/DDBJ whole genome shotgun (WGS) entry which is preliminary data.</text>
</comment>
<dbReference type="CDD" id="cd00610">
    <property type="entry name" value="OAT_like"/>
    <property type="match status" value="1"/>
</dbReference>
<dbReference type="NCBIfam" id="NF000818">
    <property type="entry name" value="PRK00062.1"/>
    <property type="match status" value="1"/>
</dbReference>
<keyword evidence="5 8" id="KW-0663">Pyridoxal phosphate</keyword>
<proteinExistence type="inferred from homology"/>
<dbReference type="GO" id="GO:0042286">
    <property type="term" value="F:glutamate-1-semialdehyde 2,1-aminomutase activity"/>
    <property type="evidence" value="ECO:0007669"/>
    <property type="project" value="UniProtKB-UniRule"/>
</dbReference>
<comment type="pathway">
    <text evidence="3">Porphyrin-containing compound metabolism; protoporphyrin-IX biosynthesis; 5-aminolevulinate from L-glutamyl-tRNA(Glu): step 2/2.</text>
</comment>
<dbReference type="InterPro" id="IPR015424">
    <property type="entry name" value="PyrdxlP-dep_Trfase"/>
</dbReference>
<organism evidence="9 10">
    <name type="scientific">Candidatus Ruthenibacterium merdavium</name>
    <dbReference type="NCBI Taxonomy" id="2838752"/>
    <lineage>
        <taxon>Bacteria</taxon>
        <taxon>Bacillati</taxon>
        <taxon>Bacillota</taxon>
        <taxon>Clostridia</taxon>
        <taxon>Eubacteriales</taxon>
        <taxon>Oscillospiraceae</taxon>
        <taxon>Ruthenibacterium</taxon>
    </lineage>
</organism>
<dbReference type="EMBL" id="DWWA01000052">
    <property type="protein sequence ID" value="HJC73152.1"/>
    <property type="molecule type" value="Genomic_DNA"/>
</dbReference>
<comment type="subcellular location">
    <subcellularLocation>
        <location evidence="8">Cytoplasm</location>
    </subcellularLocation>
</comment>
<dbReference type="Gene3D" id="3.40.640.10">
    <property type="entry name" value="Type I PLP-dependent aspartate aminotransferase-like (Major domain)"/>
    <property type="match status" value="1"/>
</dbReference>
<accession>A0A9D2TLR9</accession>
<dbReference type="FunFam" id="3.40.640.10:FF:000021">
    <property type="entry name" value="Glutamate-1-semialdehyde 2,1-aminomutase"/>
    <property type="match status" value="1"/>
</dbReference>